<feature type="compositionally biased region" description="Polar residues" evidence="1">
    <location>
        <begin position="143"/>
        <end position="157"/>
    </location>
</feature>
<organism evidence="2 3">
    <name type="scientific">Sphaeroforma arctica JP610</name>
    <dbReference type="NCBI Taxonomy" id="667725"/>
    <lineage>
        <taxon>Eukaryota</taxon>
        <taxon>Ichthyosporea</taxon>
        <taxon>Ichthyophonida</taxon>
        <taxon>Sphaeroforma</taxon>
    </lineage>
</organism>
<accession>A0A0L0FRL0</accession>
<keyword evidence="3" id="KW-1185">Reference proteome</keyword>
<feature type="region of interest" description="Disordered" evidence="1">
    <location>
        <begin position="54"/>
        <end position="84"/>
    </location>
</feature>
<evidence type="ECO:0000313" key="3">
    <source>
        <dbReference type="Proteomes" id="UP000054560"/>
    </source>
</evidence>
<gene>
    <name evidence="2" type="ORF">SARC_08147</name>
</gene>
<evidence type="ECO:0000313" key="2">
    <source>
        <dbReference type="EMBL" id="KNC79462.1"/>
    </source>
</evidence>
<feature type="compositionally biased region" description="Polar residues" evidence="1">
    <location>
        <begin position="71"/>
        <end position="84"/>
    </location>
</feature>
<protein>
    <submittedName>
        <fullName evidence="2">Uncharacterized protein</fullName>
    </submittedName>
</protein>
<feature type="region of interest" description="Disordered" evidence="1">
    <location>
        <begin position="108"/>
        <end position="157"/>
    </location>
</feature>
<reference evidence="2 3" key="1">
    <citation type="submission" date="2011-02" db="EMBL/GenBank/DDBJ databases">
        <title>The Genome Sequence of Sphaeroforma arctica JP610.</title>
        <authorList>
            <consortium name="The Broad Institute Genome Sequencing Platform"/>
            <person name="Russ C."/>
            <person name="Cuomo C."/>
            <person name="Young S.K."/>
            <person name="Zeng Q."/>
            <person name="Gargeya S."/>
            <person name="Alvarado L."/>
            <person name="Berlin A."/>
            <person name="Chapman S.B."/>
            <person name="Chen Z."/>
            <person name="Freedman E."/>
            <person name="Gellesch M."/>
            <person name="Goldberg J."/>
            <person name="Griggs A."/>
            <person name="Gujja S."/>
            <person name="Heilman E."/>
            <person name="Heiman D."/>
            <person name="Howarth C."/>
            <person name="Mehta T."/>
            <person name="Neiman D."/>
            <person name="Pearson M."/>
            <person name="Roberts A."/>
            <person name="Saif S."/>
            <person name="Shea T."/>
            <person name="Shenoy N."/>
            <person name="Sisk P."/>
            <person name="Stolte C."/>
            <person name="Sykes S."/>
            <person name="White J."/>
            <person name="Yandava C."/>
            <person name="Burger G."/>
            <person name="Gray M.W."/>
            <person name="Holland P.W.H."/>
            <person name="King N."/>
            <person name="Lang F.B.F."/>
            <person name="Roger A.J."/>
            <person name="Ruiz-Trillo I."/>
            <person name="Haas B."/>
            <person name="Nusbaum C."/>
            <person name="Birren B."/>
        </authorList>
    </citation>
    <scope>NUCLEOTIDE SEQUENCE [LARGE SCALE GENOMIC DNA]</scope>
    <source>
        <strain evidence="2 3">JP610</strain>
    </source>
</reference>
<dbReference type="GeneID" id="25908651"/>
<sequence length="220" mass="24789">MFIVQLLEEALNGRTYERTLQLHPKWQLMKTHELLQLPSPDIQDAQQRTTARLQNRNNREGLPNNGVGVVRTQTGRRQSQYWSQRPQPSLLTTCAGCQANAPPASRHIPGCQHFRVSQPGGRDGRVRLYDNNRTSRDAAHRPTTASTSGQGQNTTQSRELITTRPNHQVQVNAITQDDGLVPPSEATEVHINTILTEDFEHTAPEPDQVHEVWESVTERA</sequence>
<dbReference type="AlphaFoldDB" id="A0A0L0FRL0"/>
<dbReference type="EMBL" id="KQ242301">
    <property type="protein sequence ID" value="KNC79462.1"/>
    <property type="molecule type" value="Genomic_DNA"/>
</dbReference>
<evidence type="ECO:0000256" key="1">
    <source>
        <dbReference type="SAM" id="MobiDB-lite"/>
    </source>
</evidence>
<name>A0A0L0FRL0_9EUKA</name>
<proteinExistence type="predicted"/>
<dbReference type="Proteomes" id="UP000054560">
    <property type="component" value="Unassembled WGS sequence"/>
</dbReference>
<dbReference type="RefSeq" id="XP_014153364.1">
    <property type="nucleotide sequence ID" value="XM_014297889.1"/>
</dbReference>
<feature type="compositionally biased region" description="Basic and acidic residues" evidence="1">
    <location>
        <begin position="122"/>
        <end position="140"/>
    </location>
</feature>